<feature type="non-terminal residue" evidence="9">
    <location>
        <position position="1"/>
    </location>
</feature>
<organism evidence="9 10">
    <name type="scientific">Pristionchus mayeri</name>
    <dbReference type="NCBI Taxonomy" id="1317129"/>
    <lineage>
        <taxon>Eukaryota</taxon>
        <taxon>Metazoa</taxon>
        <taxon>Ecdysozoa</taxon>
        <taxon>Nematoda</taxon>
        <taxon>Chromadorea</taxon>
        <taxon>Rhabditida</taxon>
        <taxon>Rhabditina</taxon>
        <taxon>Diplogasteromorpha</taxon>
        <taxon>Diplogasteroidea</taxon>
        <taxon>Neodiplogasteridae</taxon>
        <taxon>Pristionchus</taxon>
    </lineage>
</organism>
<keyword evidence="10" id="KW-1185">Reference proteome</keyword>
<dbReference type="Proteomes" id="UP001328107">
    <property type="component" value="Unassembled WGS sequence"/>
</dbReference>
<dbReference type="GO" id="GO:0000981">
    <property type="term" value="F:DNA-binding transcription factor activity, RNA polymerase II-specific"/>
    <property type="evidence" value="ECO:0007669"/>
    <property type="project" value="TreeGrafter"/>
</dbReference>
<dbReference type="PROSITE" id="PS00028">
    <property type="entry name" value="ZINC_FINGER_C2H2_1"/>
    <property type="match status" value="1"/>
</dbReference>
<dbReference type="InterPro" id="IPR013087">
    <property type="entry name" value="Znf_C2H2_type"/>
</dbReference>
<feature type="domain" description="C2H2-type" evidence="8">
    <location>
        <begin position="25"/>
        <end position="48"/>
    </location>
</feature>
<sequence length="93" mass="10953">ECGKKLSSNKSLKNHIRIHSGEKSFSCPYCNSSFRAIFNRHRHIRLVHKIQHYVCLTCEKQFDLKSWLREHLIINKGHIGTEQVSNYNIMSRA</sequence>
<keyword evidence="3" id="KW-0677">Repeat</keyword>
<name>A0AAN5D6Y9_9BILA</name>
<comment type="caution">
    <text evidence="9">The sequence shown here is derived from an EMBL/GenBank/DDBJ whole genome shotgun (WGS) entry which is preliminary data.</text>
</comment>
<comment type="subcellular location">
    <subcellularLocation>
        <location evidence="1">Nucleus</location>
    </subcellularLocation>
</comment>
<keyword evidence="2" id="KW-0479">Metal-binding</keyword>
<feature type="domain" description="C2H2-type" evidence="8">
    <location>
        <begin position="1"/>
        <end position="24"/>
    </location>
</feature>
<dbReference type="Pfam" id="PF00096">
    <property type="entry name" value="zf-C2H2"/>
    <property type="match status" value="1"/>
</dbReference>
<evidence type="ECO:0000256" key="1">
    <source>
        <dbReference type="ARBA" id="ARBA00004123"/>
    </source>
</evidence>
<feature type="domain" description="C2H2-type" evidence="8">
    <location>
        <begin position="53"/>
        <end position="83"/>
    </location>
</feature>
<dbReference type="AlphaFoldDB" id="A0AAN5D6Y9"/>
<evidence type="ECO:0000256" key="5">
    <source>
        <dbReference type="ARBA" id="ARBA00022833"/>
    </source>
</evidence>
<dbReference type="PROSITE" id="PS50157">
    <property type="entry name" value="ZINC_FINGER_C2H2_2"/>
    <property type="match status" value="3"/>
</dbReference>
<evidence type="ECO:0000256" key="3">
    <source>
        <dbReference type="ARBA" id="ARBA00022737"/>
    </source>
</evidence>
<dbReference type="GO" id="GO:0005634">
    <property type="term" value="C:nucleus"/>
    <property type="evidence" value="ECO:0007669"/>
    <property type="project" value="UniProtKB-SubCell"/>
</dbReference>
<evidence type="ECO:0000256" key="7">
    <source>
        <dbReference type="PROSITE-ProRule" id="PRU00042"/>
    </source>
</evidence>
<dbReference type="InterPro" id="IPR036236">
    <property type="entry name" value="Znf_C2H2_sf"/>
</dbReference>
<dbReference type="SMART" id="SM00355">
    <property type="entry name" value="ZnF_C2H2"/>
    <property type="match status" value="3"/>
</dbReference>
<evidence type="ECO:0000256" key="6">
    <source>
        <dbReference type="ARBA" id="ARBA00023242"/>
    </source>
</evidence>
<evidence type="ECO:0000313" key="9">
    <source>
        <dbReference type="EMBL" id="GMR57683.1"/>
    </source>
</evidence>
<reference evidence="10" key="1">
    <citation type="submission" date="2022-10" db="EMBL/GenBank/DDBJ databases">
        <title>Genome assembly of Pristionchus species.</title>
        <authorList>
            <person name="Yoshida K."/>
            <person name="Sommer R.J."/>
        </authorList>
    </citation>
    <scope>NUCLEOTIDE SEQUENCE [LARGE SCALE GENOMIC DNA]</scope>
    <source>
        <strain evidence="10">RS5460</strain>
    </source>
</reference>
<feature type="non-terminal residue" evidence="9">
    <location>
        <position position="93"/>
    </location>
</feature>
<evidence type="ECO:0000259" key="8">
    <source>
        <dbReference type="PROSITE" id="PS50157"/>
    </source>
</evidence>
<gene>
    <name evidence="9" type="ORF">PMAYCL1PPCAC_27878</name>
</gene>
<dbReference type="GO" id="GO:0008270">
    <property type="term" value="F:zinc ion binding"/>
    <property type="evidence" value="ECO:0007669"/>
    <property type="project" value="UniProtKB-KW"/>
</dbReference>
<evidence type="ECO:0000313" key="10">
    <source>
        <dbReference type="Proteomes" id="UP001328107"/>
    </source>
</evidence>
<dbReference type="SUPFAM" id="SSF57667">
    <property type="entry name" value="beta-beta-alpha zinc fingers"/>
    <property type="match status" value="2"/>
</dbReference>
<proteinExistence type="predicted"/>
<protein>
    <recommendedName>
        <fullName evidence="8">C2H2-type domain-containing protein</fullName>
    </recommendedName>
</protein>
<keyword evidence="5" id="KW-0862">Zinc</keyword>
<dbReference type="PANTHER" id="PTHR24394">
    <property type="entry name" value="ZINC FINGER PROTEIN"/>
    <property type="match status" value="1"/>
</dbReference>
<accession>A0AAN5D6Y9</accession>
<dbReference type="EMBL" id="BTRK01000006">
    <property type="protein sequence ID" value="GMR57683.1"/>
    <property type="molecule type" value="Genomic_DNA"/>
</dbReference>
<dbReference type="Gene3D" id="3.30.160.60">
    <property type="entry name" value="Classic Zinc Finger"/>
    <property type="match status" value="2"/>
</dbReference>
<dbReference type="PANTHER" id="PTHR24394:SF44">
    <property type="entry name" value="ZINC FINGER PROTEIN 271-LIKE"/>
    <property type="match status" value="1"/>
</dbReference>
<keyword evidence="6" id="KW-0539">Nucleus</keyword>
<evidence type="ECO:0000256" key="4">
    <source>
        <dbReference type="ARBA" id="ARBA00022771"/>
    </source>
</evidence>
<keyword evidence="4 7" id="KW-0863">Zinc-finger</keyword>
<evidence type="ECO:0000256" key="2">
    <source>
        <dbReference type="ARBA" id="ARBA00022723"/>
    </source>
</evidence>